<protein>
    <recommendedName>
        <fullName evidence="4">Beta-galactosidase jelly roll domain-containing protein</fullName>
    </recommendedName>
</protein>
<dbReference type="Pfam" id="PF13364">
    <property type="entry name" value="BetaGal_ABD2"/>
    <property type="match status" value="1"/>
</dbReference>
<evidence type="ECO:0000256" key="1">
    <source>
        <dbReference type="ARBA" id="ARBA00022801"/>
    </source>
</evidence>
<name>A0A919JWQ6_9ACTN</name>
<organism evidence="5 6">
    <name type="scientific">Paractinoplanes rishiriensis</name>
    <dbReference type="NCBI Taxonomy" id="1050105"/>
    <lineage>
        <taxon>Bacteria</taxon>
        <taxon>Bacillati</taxon>
        <taxon>Actinomycetota</taxon>
        <taxon>Actinomycetes</taxon>
        <taxon>Micromonosporales</taxon>
        <taxon>Micromonosporaceae</taxon>
        <taxon>Paractinoplanes</taxon>
    </lineage>
</organism>
<dbReference type="EMBL" id="BOMV01000040">
    <property type="protein sequence ID" value="GIE96223.1"/>
    <property type="molecule type" value="Genomic_DNA"/>
</dbReference>
<dbReference type="InterPro" id="IPR000801">
    <property type="entry name" value="Esterase-like"/>
</dbReference>
<dbReference type="Gene3D" id="3.40.50.1820">
    <property type="entry name" value="alpha/beta hydrolase"/>
    <property type="match status" value="1"/>
</dbReference>
<evidence type="ECO:0000313" key="6">
    <source>
        <dbReference type="Proteomes" id="UP000636960"/>
    </source>
</evidence>
<dbReference type="InterPro" id="IPR029058">
    <property type="entry name" value="AB_hydrolase_fold"/>
</dbReference>
<dbReference type="Proteomes" id="UP000636960">
    <property type="component" value="Unassembled WGS sequence"/>
</dbReference>
<comment type="caution">
    <text evidence="5">The sequence shown here is derived from an EMBL/GenBank/DDBJ whole genome shotgun (WGS) entry which is preliminary data.</text>
</comment>
<evidence type="ECO:0000313" key="5">
    <source>
        <dbReference type="EMBL" id="GIE96223.1"/>
    </source>
</evidence>
<feature type="region of interest" description="Disordered" evidence="3">
    <location>
        <begin position="570"/>
        <end position="591"/>
    </location>
</feature>
<dbReference type="Pfam" id="PF00756">
    <property type="entry name" value="Esterase"/>
    <property type="match status" value="1"/>
</dbReference>
<evidence type="ECO:0000259" key="4">
    <source>
        <dbReference type="Pfam" id="PF13364"/>
    </source>
</evidence>
<accession>A0A919JWQ6</accession>
<dbReference type="AlphaFoldDB" id="A0A919JWQ6"/>
<gene>
    <name evidence="5" type="ORF">Ari01nite_36880</name>
</gene>
<sequence>MLRVFDGCVGASWQTAEEQSMPDHRLVKLLAVVLVASSVTVVPGEPAVADAGCATTGSVDFGVDLAGGGWRFTTGDDPGWAAPSFVDTGWRDWAVPDNWNNDAALASYDGFAWYRKTFVLPERPVGVTDSAVVAALGRIDDADQAFLNGTEIGKTGGFPPGFDSTWEVPREYYPADGVLNWGGTNVLAVRMYDGTGGGGFYSGPVGLFSKARLRALAGITGTAASRAQVAYVCRILSRQQRAMASHDLRGYAATLAPGFFHQGDTAARRLAEVAASGYTDAQAEVFVDDQGRLVVDTIRSWTGAPPQREMLYFDPRKGVELGDHARFFRDAYESAAMERRMQFNVYLPKSYTRTTARRYPVVYMLNGLNGSNIEWEARDMDSVLDGLIREKGLEETIVVFPDGGSGWYVDTSAGRFKSMIVGEIVPLVDRAYRTIPDREHRGISGVSMGGQGAFTLGLTHPELFSSIASHIGALSIPPLAGTAAEQAANAGLRPITMVTALTAEQLGRHRFYFDGGDQDEYGFGTAARSMSVALASKGVRHDYQLGPGNHADSYWMPKLDRSFGLHSEQFRAHPYRQPKEPRPVRSPYLWP</sequence>
<dbReference type="InterPro" id="IPR025300">
    <property type="entry name" value="BetaGal_jelly_roll_dom"/>
</dbReference>
<dbReference type="GO" id="GO:0016747">
    <property type="term" value="F:acyltransferase activity, transferring groups other than amino-acyl groups"/>
    <property type="evidence" value="ECO:0007669"/>
    <property type="project" value="TreeGrafter"/>
</dbReference>
<dbReference type="SUPFAM" id="SSF53474">
    <property type="entry name" value="alpha/beta-Hydrolases"/>
    <property type="match status" value="1"/>
</dbReference>
<dbReference type="InterPro" id="IPR008979">
    <property type="entry name" value="Galactose-bd-like_sf"/>
</dbReference>
<dbReference type="Gene3D" id="2.60.120.260">
    <property type="entry name" value="Galactose-binding domain-like"/>
    <property type="match status" value="1"/>
</dbReference>
<feature type="domain" description="Beta-galactosidase jelly roll" evidence="4">
    <location>
        <begin position="76"/>
        <end position="191"/>
    </location>
</feature>
<proteinExistence type="predicted"/>
<dbReference type="SUPFAM" id="SSF49785">
    <property type="entry name" value="Galactose-binding domain-like"/>
    <property type="match status" value="1"/>
</dbReference>
<feature type="compositionally biased region" description="Basic and acidic residues" evidence="3">
    <location>
        <begin position="570"/>
        <end position="583"/>
    </location>
</feature>
<evidence type="ECO:0000256" key="3">
    <source>
        <dbReference type="SAM" id="MobiDB-lite"/>
    </source>
</evidence>
<reference evidence="5" key="1">
    <citation type="submission" date="2021-01" db="EMBL/GenBank/DDBJ databases">
        <title>Whole genome shotgun sequence of Actinoplanes rishiriensis NBRC 108556.</title>
        <authorList>
            <person name="Komaki H."/>
            <person name="Tamura T."/>
        </authorList>
    </citation>
    <scope>NUCLEOTIDE SEQUENCE</scope>
    <source>
        <strain evidence="5">NBRC 108556</strain>
    </source>
</reference>
<keyword evidence="2" id="KW-0326">Glycosidase</keyword>
<keyword evidence="1" id="KW-0378">Hydrolase</keyword>
<dbReference type="GO" id="GO:0004553">
    <property type="term" value="F:hydrolase activity, hydrolyzing O-glycosyl compounds"/>
    <property type="evidence" value="ECO:0007669"/>
    <property type="project" value="UniProtKB-ARBA"/>
</dbReference>
<evidence type="ECO:0000256" key="2">
    <source>
        <dbReference type="ARBA" id="ARBA00023295"/>
    </source>
</evidence>
<keyword evidence="6" id="KW-1185">Reference proteome</keyword>
<dbReference type="InterPro" id="IPR050583">
    <property type="entry name" value="Mycobacterial_A85_antigen"/>
</dbReference>
<dbReference type="PANTHER" id="PTHR48098:SF1">
    <property type="entry name" value="DIACYLGLYCEROL ACYLTRANSFERASE_MYCOLYLTRANSFERASE AG85A"/>
    <property type="match status" value="1"/>
</dbReference>
<dbReference type="PANTHER" id="PTHR48098">
    <property type="entry name" value="ENTEROCHELIN ESTERASE-RELATED"/>
    <property type="match status" value="1"/>
</dbReference>